<dbReference type="CDD" id="cd10912">
    <property type="entry name" value="PIN_YacP-like"/>
    <property type="match status" value="1"/>
</dbReference>
<dbReference type="PROSITE" id="PS51722">
    <property type="entry name" value="G_TR_2"/>
    <property type="match status" value="1"/>
</dbReference>
<dbReference type="GO" id="GO:0046677">
    <property type="term" value="P:response to antibiotic"/>
    <property type="evidence" value="ECO:0007669"/>
    <property type="project" value="UniProtKB-KW"/>
</dbReference>
<proteinExistence type="predicted"/>
<dbReference type="InterPro" id="IPR041095">
    <property type="entry name" value="EFG_II"/>
</dbReference>
<dbReference type="Gene3D" id="2.40.30.10">
    <property type="entry name" value="Translation factors"/>
    <property type="match status" value="1"/>
</dbReference>
<dbReference type="SUPFAM" id="SSF50447">
    <property type="entry name" value="Translation proteins"/>
    <property type="match status" value="1"/>
</dbReference>
<dbReference type="NCBIfam" id="TIGR00231">
    <property type="entry name" value="small_GTP"/>
    <property type="match status" value="1"/>
</dbReference>
<dbReference type="InterPro" id="IPR005517">
    <property type="entry name" value="Transl_elong_EFG/EF2_IV"/>
</dbReference>
<name>A0A9D1PIY9_9FIRM</name>
<dbReference type="InterPro" id="IPR009000">
    <property type="entry name" value="Transl_B-barrel_sf"/>
</dbReference>
<dbReference type="Gene3D" id="3.30.230.10">
    <property type="match status" value="1"/>
</dbReference>
<accession>A0A9D1PIY9</accession>
<dbReference type="InterPro" id="IPR000795">
    <property type="entry name" value="T_Tr_GTP-bd_dom"/>
</dbReference>
<dbReference type="SUPFAM" id="SSF54211">
    <property type="entry name" value="Ribosomal protein S5 domain 2-like"/>
    <property type="match status" value="1"/>
</dbReference>
<dbReference type="InterPro" id="IPR035647">
    <property type="entry name" value="EFG_III/V"/>
</dbReference>
<keyword evidence="3" id="KW-0648">Protein biosynthesis</keyword>
<dbReference type="Pfam" id="PF00679">
    <property type="entry name" value="EFG_C"/>
    <property type="match status" value="1"/>
</dbReference>
<dbReference type="PANTHER" id="PTHR43261">
    <property type="entry name" value="TRANSLATION ELONGATION FACTOR G-RELATED"/>
    <property type="match status" value="1"/>
</dbReference>
<sequence>MKKLVIGILAHVDAGKTTLSEAMLYISGKLKTLGRIDHGNAFLDTAELEKLRGITIFSKQAVFDWKNTEFTLLDTPGHVDFSAEMERTLQVLDSAILVINATDGIQGHTQTLWNLLKQHKIPTAIFINKMDLPNMGKENLLNELKTRFSDNCIDFTSENLFEQIAMCSDDVLDEYLNTNTISENQICDLIKNRGLFPCFFGSALSANGVDALLDSLNTYFYQPSYPTEFGAKIFKISRDNAGNRLTHVKITGGNLSVRTLLKSDDWEEKVNQIRLYSGDKFKTIDTAYAGQICTLTGLSMSASGEGLGIESKSKPPVLQPVLTYRVIIPQNSDAHTMLGYLKQLEEEDPMLHVVWNDKEIHVQLMGEVQLEILTEVLHERFGITTSFDTGHIVYRETIKKPVIGVGHFEPLRHYAEAHLLLEPLENGKGIQIDTKCSPDSLDINWQRLILTHVLETTHIGVLTGSPIADIKITLIAGKAHLKHTEGGDFRQATYRAIRQGLMQAENVLLEPYYSFTLEVPTEMVGRAMTDIQKMHGEFEPSDTGIGYTVLTGTVPVATMRNYQTELAAYTKGKGKLFCTLKGYYPCHNTDEVIEQIGYDAEHDTAHPADSVFCSHGAGFNVKWNEVAQYQHLHPEINLNPKKETQTTVHKSRYTSNATDKEIEEIFVKTYGEIKNRSYDAFHSSRKTPKRTDLSIETLSRIKADDYLLVDGYNIIFAWDELNEIAKDDLSAARSALIRILSNFQGMRKCRLILVFDAYKVKGNMGSIEKDGNIHVVYTKEAETADMYIEKASYDLSRKHRVRVATSDATEQMIILGHGAERLSANDLKWEVEQVNEQLSVIIQKLKN</sequence>
<evidence type="ECO:0000256" key="2">
    <source>
        <dbReference type="ARBA" id="ARBA00022741"/>
    </source>
</evidence>
<dbReference type="SUPFAM" id="SSF54980">
    <property type="entry name" value="EF-G C-terminal domain-like"/>
    <property type="match status" value="2"/>
</dbReference>
<evidence type="ECO:0000256" key="3">
    <source>
        <dbReference type="ARBA" id="ARBA00022917"/>
    </source>
</evidence>
<dbReference type="InterPro" id="IPR035650">
    <property type="entry name" value="Tet_C"/>
</dbReference>
<dbReference type="InterPro" id="IPR000640">
    <property type="entry name" value="EFG_V-like"/>
</dbReference>
<keyword evidence="4" id="KW-0342">GTP-binding</keyword>
<dbReference type="GO" id="GO:0005525">
    <property type="term" value="F:GTP binding"/>
    <property type="evidence" value="ECO:0007669"/>
    <property type="project" value="UniProtKB-KW"/>
</dbReference>
<dbReference type="InterPro" id="IPR010298">
    <property type="entry name" value="YacP-like"/>
</dbReference>
<dbReference type="Pfam" id="PF05991">
    <property type="entry name" value="NYN_YacP"/>
    <property type="match status" value="1"/>
</dbReference>
<dbReference type="InterPro" id="IPR027417">
    <property type="entry name" value="P-loop_NTPase"/>
</dbReference>
<dbReference type="SMART" id="SM00889">
    <property type="entry name" value="EFG_IV"/>
    <property type="match status" value="1"/>
</dbReference>
<evidence type="ECO:0000259" key="6">
    <source>
        <dbReference type="PROSITE" id="PS51722"/>
    </source>
</evidence>
<dbReference type="PANTHER" id="PTHR43261:SF1">
    <property type="entry name" value="RIBOSOME-RELEASING FACTOR 2, MITOCHONDRIAL"/>
    <property type="match status" value="1"/>
</dbReference>
<dbReference type="Gene3D" id="3.40.50.300">
    <property type="entry name" value="P-loop containing nucleotide triphosphate hydrolases"/>
    <property type="match status" value="1"/>
</dbReference>
<evidence type="ECO:0000256" key="4">
    <source>
        <dbReference type="ARBA" id="ARBA00023134"/>
    </source>
</evidence>
<comment type="function">
    <text evidence="1">Abolishes the inhibitory effect of tetracyclin on protein synthesis by a non-covalent modification of the ribosomes.</text>
</comment>
<dbReference type="Pfam" id="PF03764">
    <property type="entry name" value="EFG_IV"/>
    <property type="match status" value="1"/>
</dbReference>
<dbReference type="EMBL" id="DXIE01000048">
    <property type="protein sequence ID" value="HIV62837.1"/>
    <property type="molecule type" value="Genomic_DNA"/>
</dbReference>
<feature type="domain" description="Tr-type G" evidence="6">
    <location>
        <begin position="1"/>
        <end position="224"/>
    </location>
</feature>
<evidence type="ECO:0000256" key="5">
    <source>
        <dbReference type="ARBA" id="ARBA00023251"/>
    </source>
</evidence>
<evidence type="ECO:0000256" key="1">
    <source>
        <dbReference type="ARBA" id="ARBA00003987"/>
    </source>
</evidence>
<dbReference type="InterPro" id="IPR053905">
    <property type="entry name" value="EF-G-like_DII"/>
</dbReference>
<dbReference type="Pfam" id="PF22042">
    <property type="entry name" value="EF-G_D2"/>
    <property type="match status" value="1"/>
</dbReference>
<keyword evidence="2" id="KW-0547">Nucleotide-binding</keyword>
<dbReference type="Proteomes" id="UP000886808">
    <property type="component" value="Unassembled WGS sequence"/>
</dbReference>
<dbReference type="Pfam" id="PF14492">
    <property type="entry name" value="EFG_III"/>
    <property type="match status" value="1"/>
</dbReference>
<dbReference type="PRINTS" id="PR00315">
    <property type="entry name" value="ELONGATNFCT"/>
</dbReference>
<dbReference type="InterPro" id="IPR014721">
    <property type="entry name" value="Ribsml_uS5_D2-typ_fold_subgr"/>
</dbReference>
<dbReference type="SUPFAM" id="SSF52540">
    <property type="entry name" value="P-loop containing nucleoside triphosphate hydrolases"/>
    <property type="match status" value="1"/>
</dbReference>
<dbReference type="GO" id="GO:0006412">
    <property type="term" value="P:translation"/>
    <property type="evidence" value="ECO:0007669"/>
    <property type="project" value="UniProtKB-KW"/>
</dbReference>
<comment type="caution">
    <text evidence="7">The sequence shown here is derived from an EMBL/GenBank/DDBJ whole genome shotgun (WGS) entry which is preliminary data.</text>
</comment>
<protein>
    <submittedName>
        <fullName evidence="7">TetM/TetW/TetO/TetS family tetracycline resistance ribosomal protection protein</fullName>
    </submittedName>
</protein>
<evidence type="ECO:0000313" key="8">
    <source>
        <dbReference type="Proteomes" id="UP000886808"/>
    </source>
</evidence>
<dbReference type="Gene3D" id="3.30.70.240">
    <property type="match status" value="1"/>
</dbReference>
<dbReference type="InterPro" id="IPR005225">
    <property type="entry name" value="Small_GTP-bd"/>
</dbReference>
<dbReference type="InterPro" id="IPR020568">
    <property type="entry name" value="Ribosomal_Su5_D2-typ_SF"/>
</dbReference>
<organism evidence="7 8">
    <name type="scientific">Candidatus Butyricicoccus avistercoris</name>
    <dbReference type="NCBI Taxonomy" id="2838518"/>
    <lineage>
        <taxon>Bacteria</taxon>
        <taxon>Bacillati</taxon>
        <taxon>Bacillota</taxon>
        <taxon>Clostridia</taxon>
        <taxon>Eubacteriales</taxon>
        <taxon>Butyricicoccaceae</taxon>
        <taxon>Butyricicoccus</taxon>
    </lineage>
</organism>
<dbReference type="AlphaFoldDB" id="A0A9D1PIY9"/>
<dbReference type="SMART" id="SM00838">
    <property type="entry name" value="EFG_C"/>
    <property type="match status" value="1"/>
</dbReference>
<dbReference type="GO" id="GO:0003924">
    <property type="term" value="F:GTPase activity"/>
    <property type="evidence" value="ECO:0007669"/>
    <property type="project" value="InterPro"/>
</dbReference>
<dbReference type="GO" id="GO:0032790">
    <property type="term" value="P:ribosome disassembly"/>
    <property type="evidence" value="ECO:0007669"/>
    <property type="project" value="TreeGrafter"/>
</dbReference>
<reference evidence="7" key="2">
    <citation type="submission" date="2021-04" db="EMBL/GenBank/DDBJ databases">
        <authorList>
            <person name="Gilroy R."/>
        </authorList>
    </citation>
    <scope>NUCLEOTIDE SEQUENCE</scope>
    <source>
        <strain evidence="7">CHK193-4272</strain>
    </source>
</reference>
<reference evidence="7" key="1">
    <citation type="journal article" date="2021" name="PeerJ">
        <title>Extensive microbial diversity within the chicken gut microbiome revealed by metagenomics and culture.</title>
        <authorList>
            <person name="Gilroy R."/>
            <person name="Ravi A."/>
            <person name="Getino M."/>
            <person name="Pursley I."/>
            <person name="Horton D.L."/>
            <person name="Alikhan N.F."/>
            <person name="Baker D."/>
            <person name="Gharbi K."/>
            <person name="Hall N."/>
            <person name="Watson M."/>
            <person name="Adriaenssens E.M."/>
            <person name="Foster-Nyarko E."/>
            <person name="Jarju S."/>
            <person name="Secka A."/>
            <person name="Antonio M."/>
            <person name="Oren A."/>
            <person name="Chaudhuri R.R."/>
            <person name="La Ragione R."/>
            <person name="Hildebrand F."/>
            <person name="Pallen M.J."/>
        </authorList>
    </citation>
    <scope>NUCLEOTIDE SEQUENCE</scope>
    <source>
        <strain evidence="7">CHK193-4272</strain>
    </source>
</reference>
<dbReference type="Pfam" id="PF00009">
    <property type="entry name" value="GTP_EFTU"/>
    <property type="match status" value="1"/>
</dbReference>
<dbReference type="Gene3D" id="3.30.70.870">
    <property type="entry name" value="Elongation Factor G (Translational Gtpase), domain 3"/>
    <property type="match status" value="1"/>
</dbReference>
<dbReference type="InterPro" id="IPR031157">
    <property type="entry name" value="G_TR_CS"/>
</dbReference>
<keyword evidence="5" id="KW-0046">Antibiotic resistance</keyword>
<dbReference type="PROSITE" id="PS00301">
    <property type="entry name" value="G_TR_1"/>
    <property type="match status" value="1"/>
</dbReference>
<dbReference type="CDD" id="cd03711">
    <property type="entry name" value="Tet_C"/>
    <property type="match status" value="1"/>
</dbReference>
<gene>
    <name evidence="7" type="ORF">H9746_08370</name>
</gene>
<evidence type="ECO:0000313" key="7">
    <source>
        <dbReference type="EMBL" id="HIV62837.1"/>
    </source>
</evidence>